<dbReference type="RefSeq" id="WP_139107410.1">
    <property type="nucleotide sequence ID" value="NZ_VDFR01000246.1"/>
</dbReference>
<keyword evidence="1" id="KW-0472">Membrane</keyword>
<proteinExistence type="predicted"/>
<protein>
    <submittedName>
        <fullName evidence="2">Uncharacterized protein</fullName>
    </submittedName>
</protein>
<dbReference type="EMBL" id="VDFR01000246">
    <property type="protein sequence ID" value="TNC26320.1"/>
    <property type="molecule type" value="Genomic_DNA"/>
</dbReference>
<gene>
    <name evidence="2" type="ORF">FHE65_34660</name>
</gene>
<name>A0A5C4M6G5_9ACTN</name>
<dbReference type="AlphaFoldDB" id="A0A5C4M6G5"/>
<comment type="caution">
    <text evidence="2">The sequence shown here is derived from an EMBL/GenBank/DDBJ whole genome shotgun (WGS) entry which is preliminary data.</text>
</comment>
<reference evidence="2 3" key="1">
    <citation type="submission" date="2019-05" db="EMBL/GenBank/DDBJ databases">
        <title>Mumia sp. nov., isolated from the intestinal contents of plateau pika (Ochotona curzoniae) in the Qinghai-Tibet plateau of China.</title>
        <authorList>
            <person name="Tian Z."/>
        </authorList>
    </citation>
    <scope>NUCLEOTIDE SEQUENCE [LARGE SCALE GENOMIC DNA]</scope>
    <source>
        <strain evidence="3">527</strain>
    </source>
</reference>
<keyword evidence="1" id="KW-0812">Transmembrane</keyword>
<sequence>MKSPRGMPLETRRMFLITTGVTLAVGQQLGSLGSVTVPLALLGLAACGVAWARVVFAFGAVSFIALAMWGWGSFVVQGGSLTAEDQRLLAVLTMSAVTLLTMTSPAVKLWVRAQPSSPAPSERRISQSAPG</sequence>
<feature type="transmembrane region" description="Helical" evidence="1">
    <location>
        <begin position="88"/>
        <end position="111"/>
    </location>
</feature>
<organism evidence="2 3">
    <name type="scientific">Mumia zhuanghuii</name>
    <dbReference type="NCBI Taxonomy" id="2585211"/>
    <lineage>
        <taxon>Bacteria</taxon>
        <taxon>Bacillati</taxon>
        <taxon>Actinomycetota</taxon>
        <taxon>Actinomycetes</taxon>
        <taxon>Propionibacteriales</taxon>
        <taxon>Nocardioidaceae</taxon>
        <taxon>Mumia</taxon>
    </lineage>
</organism>
<evidence type="ECO:0000313" key="2">
    <source>
        <dbReference type="EMBL" id="TNC26320.1"/>
    </source>
</evidence>
<keyword evidence="1" id="KW-1133">Transmembrane helix</keyword>
<dbReference type="Proteomes" id="UP000306740">
    <property type="component" value="Unassembled WGS sequence"/>
</dbReference>
<accession>A0A5C4M6G5</accession>
<evidence type="ECO:0000313" key="3">
    <source>
        <dbReference type="Proteomes" id="UP000306740"/>
    </source>
</evidence>
<feature type="transmembrane region" description="Helical" evidence="1">
    <location>
        <begin position="55"/>
        <end position="76"/>
    </location>
</feature>
<evidence type="ECO:0000256" key="1">
    <source>
        <dbReference type="SAM" id="Phobius"/>
    </source>
</evidence>